<dbReference type="RefSeq" id="YP_009506134.1">
    <property type="nucleotide sequence ID" value="NC_038375.1"/>
</dbReference>
<reference evidence="1 2" key="1">
    <citation type="submission" date="2016-02" db="EMBL/GenBank/DDBJ databases">
        <title>Genome sequence of a new Betabaculovirus TnGV isolated from the cabagge looper Trichoplusia ni (Lepidoptera: Noctuidae).</title>
        <authorList>
            <person name="Del Rincon-Castro M.C."/>
            <person name="Bivian-Hernandez Mdl.A."/>
            <person name="Lopez-Tlacomulco J.J."/>
            <person name="Ibarra J.E."/>
        </authorList>
    </citation>
    <scope>NUCLEOTIDE SEQUENCE [LARGE SCALE GENOMIC DNA]</scope>
    <source>
        <strain evidence="1">LBIV-12</strain>
    </source>
</reference>
<sequence length="357" mass="42055">MTSIFSGFVSLLSNNNRSLQRVKDSVALGFEDRVELKKLLNSYSTKWKPEVKINFIKHCVEQPDALYAVQYAVQLWSITMDPREINDIIKQFTSTSLSPTDEYAYDALSCMYMYNEFVAEVNYLIDDSLSSEQKLCVVVEKHNEYSTRNNTTEKQFNAYIEMKSLTTFRRYFNMLDNYMYQIVQNLYPYVESECYLYWYLLRNKWSPYMPNYHHCPPVVLGHQKRDEKDHYNSGIAPIILCERRAYLNALQRLVTDIRNGTTLIDEQPWTRYEGMSRLDYLHRAVRLLNERLIDQFPSRLVEAGRAVYEVHGMVDDVHVDKFSKINGVARDTASEILFTLSNLIVFEREIIMLTKIN</sequence>
<dbReference type="Proteomes" id="UP000232707">
    <property type="component" value="Segment"/>
</dbReference>
<keyword evidence="2" id="KW-1185">Reference proteome</keyword>
<dbReference type="GeneID" id="37616939"/>
<accession>A0A1D8QL93</accession>
<name>A0A1D8QL93_GVTN</name>
<organism evidence="1 2">
    <name type="scientific">Trichoplusia ni granulovirus LBIV-12</name>
    <dbReference type="NCBI Taxonomy" id="1916701"/>
    <lineage>
        <taxon>Viruses</taxon>
        <taxon>Viruses incertae sedis</taxon>
        <taxon>Naldaviricetes</taxon>
        <taxon>Lefavirales</taxon>
        <taxon>Baculoviridae</taxon>
        <taxon>Betabaculovirus</taxon>
        <taxon>Betabaculovirus trini</taxon>
    </lineage>
</organism>
<dbReference type="KEGG" id="vg:37616939"/>
<evidence type="ECO:0000313" key="1">
    <source>
        <dbReference type="EMBL" id="AOW41403.1"/>
    </source>
</evidence>
<dbReference type="EMBL" id="KU752557">
    <property type="protein sequence ID" value="AOW41403.1"/>
    <property type="molecule type" value="Genomic_DNA"/>
</dbReference>
<protein>
    <submittedName>
        <fullName evidence="1">Uncharacterized protein</fullName>
    </submittedName>
</protein>
<proteinExistence type="predicted"/>
<evidence type="ECO:0000313" key="2">
    <source>
        <dbReference type="Proteomes" id="UP000232707"/>
    </source>
</evidence>